<keyword evidence="3" id="KW-1185">Reference proteome</keyword>
<dbReference type="EMBL" id="SMAE01000010">
    <property type="protein sequence ID" value="TCS87626.1"/>
    <property type="molecule type" value="Genomic_DNA"/>
</dbReference>
<gene>
    <name evidence="2" type="ORF">EDD65_11061</name>
</gene>
<dbReference type="Pfam" id="PF09983">
    <property type="entry name" value="JetD_C"/>
    <property type="match status" value="1"/>
</dbReference>
<accession>A0A4R3KS90</accession>
<dbReference type="RefSeq" id="WP_132028672.1">
    <property type="nucleotide sequence ID" value="NZ_CP068564.1"/>
</dbReference>
<comment type="caution">
    <text evidence="2">The sequence shown here is derived from an EMBL/GenBank/DDBJ whole genome shotgun (WGS) entry which is preliminary data.</text>
</comment>
<evidence type="ECO:0000259" key="1">
    <source>
        <dbReference type="Pfam" id="PF09983"/>
    </source>
</evidence>
<name>A0A4R3KS90_9FIRM</name>
<protein>
    <submittedName>
        <fullName evidence="2">Uncharacterized protein DUF2220</fullName>
    </submittedName>
</protein>
<reference evidence="2 3" key="1">
    <citation type="submission" date="2019-03" db="EMBL/GenBank/DDBJ databases">
        <title>Genomic Encyclopedia of Type Strains, Phase IV (KMG-IV): sequencing the most valuable type-strain genomes for metagenomic binning, comparative biology and taxonomic classification.</title>
        <authorList>
            <person name="Goeker M."/>
        </authorList>
    </citation>
    <scope>NUCLEOTIDE SEQUENCE [LARGE SCALE GENOMIC DNA]</scope>
    <source>
        <strain evidence="2 3">DSM 26752</strain>
    </source>
</reference>
<evidence type="ECO:0000313" key="2">
    <source>
        <dbReference type="EMBL" id="TCS87626.1"/>
    </source>
</evidence>
<organism evidence="2 3">
    <name type="scientific">Keratinibaculum paraultunense</name>
    <dbReference type="NCBI Taxonomy" id="1278232"/>
    <lineage>
        <taxon>Bacteria</taxon>
        <taxon>Bacillati</taxon>
        <taxon>Bacillota</taxon>
        <taxon>Tissierellia</taxon>
        <taxon>Tissierellales</taxon>
        <taxon>Tepidimicrobiaceae</taxon>
        <taxon>Keratinibaculum</taxon>
    </lineage>
</organism>
<proteinExistence type="predicted"/>
<dbReference type="OrthoDB" id="9809365at2"/>
<dbReference type="AlphaFoldDB" id="A0A4R3KS90"/>
<sequence length="339" mass="40225">MENMIVKYLKTYPKKTIPLSELEDLWTGKESYEDFAFVIESLVDKEILKPVKAHGVNGKSIPLYNTYRIIKTNLRKSINSQIQYFSIKFNPHIHLDIYFSLDEKEWYKDLPYIEKIHFYLKENGLPDDYATTPERSFQLVGDEKWIDEKGGKKLLERIELWDKLKITTNPDPLMLAVNPLRFKKDSHIHLVVENKAPFYALMEHIKETNFTSLIYGGGWKIASNIYRLPNQLGLDDKLHRIYYFGDIDAEGISIWYFLYEKYKIELALPFYKALLKKDYSIGKKTQQKNKKAIQKFKSYFDKELYIIDKLVQNNGYIPQEGLKQEELANVWRNSIWMFP</sequence>
<evidence type="ECO:0000313" key="3">
    <source>
        <dbReference type="Proteomes" id="UP000294567"/>
    </source>
</evidence>
<dbReference type="InterPro" id="IPR024534">
    <property type="entry name" value="JetD_C"/>
</dbReference>
<dbReference type="Proteomes" id="UP000294567">
    <property type="component" value="Unassembled WGS sequence"/>
</dbReference>
<feature type="domain" description="Wadjet protein JetD C-terminal" evidence="1">
    <location>
        <begin position="188"/>
        <end position="323"/>
    </location>
</feature>